<sequence length="21" mass="2660">MRRLEQYIQWAHTIYLQLLPS</sequence>
<dbReference type="EMBL" id="SDMP01000019">
    <property type="protein sequence ID" value="RYQ91389.1"/>
    <property type="molecule type" value="Genomic_DNA"/>
</dbReference>
<organism evidence="1 2">
    <name type="scientific">Arachis hypogaea</name>
    <name type="common">Peanut</name>
    <dbReference type="NCBI Taxonomy" id="3818"/>
    <lineage>
        <taxon>Eukaryota</taxon>
        <taxon>Viridiplantae</taxon>
        <taxon>Streptophyta</taxon>
        <taxon>Embryophyta</taxon>
        <taxon>Tracheophyta</taxon>
        <taxon>Spermatophyta</taxon>
        <taxon>Magnoliopsida</taxon>
        <taxon>eudicotyledons</taxon>
        <taxon>Gunneridae</taxon>
        <taxon>Pentapetalae</taxon>
        <taxon>rosids</taxon>
        <taxon>fabids</taxon>
        <taxon>Fabales</taxon>
        <taxon>Fabaceae</taxon>
        <taxon>Papilionoideae</taxon>
        <taxon>50 kb inversion clade</taxon>
        <taxon>dalbergioids sensu lato</taxon>
        <taxon>Dalbergieae</taxon>
        <taxon>Pterocarpus clade</taxon>
        <taxon>Arachis</taxon>
    </lineage>
</organism>
<accession>A0A444XNU7</accession>
<evidence type="ECO:0000313" key="1">
    <source>
        <dbReference type="EMBL" id="RYQ91389.1"/>
    </source>
</evidence>
<reference evidence="1 2" key="1">
    <citation type="submission" date="2019-01" db="EMBL/GenBank/DDBJ databases">
        <title>Sequencing of cultivated peanut Arachis hypogaea provides insights into genome evolution and oil improvement.</title>
        <authorList>
            <person name="Chen X."/>
        </authorList>
    </citation>
    <scope>NUCLEOTIDE SEQUENCE [LARGE SCALE GENOMIC DNA]</scope>
    <source>
        <strain evidence="2">cv. Fuhuasheng</strain>
        <tissue evidence="1">Leaves</tissue>
    </source>
</reference>
<keyword evidence="2" id="KW-1185">Reference proteome</keyword>
<evidence type="ECO:0000313" key="2">
    <source>
        <dbReference type="Proteomes" id="UP000289738"/>
    </source>
</evidence>
<name>A0A444XNU7_ARAHY</name>
<dbReference type="AlphaFoldDB" id="A0A444XNU7"/>
<gene>
    <name evidence="1" type="ORF">Ahy_B09g097275</name>
</gene>
<dbReference type="Proteomes" id="UP000289738">
    <property type="component" value="Chromosome B09"/>
</dbReference>
<proteinExistence type="predicted"/>
<comment type="caution">
    <text evidence="1">The sequence shown here is derived from an EMBL/GenBank/DDBJ whole genome shotgun (WGS) entry which is preliminary data.</text>
</comment>
<protein>
    <submittedName>
        <fullName evidence="1">Uncharacterized protein</fullName>
    </submittedName>
</protein>